<dbReference type="SUPFAM" id="SSF47336">
    <property type="entry name" value="ACP-like"/>
    <property type="match status" value="1"/>
</dbReference>
<dbReference type="InterPro" id="IPR036736">
    <property type="entry name" value="ACP-like_sf"/>
</dbReference>
<sequence>MSDHESYLSQVADVIRGLFDEYDGPITMETTARDVPQWDSLSHVRLMVLIEQELGVRFSTTEVQGFQNLGSLIDAVVKHKN</sequence>
<organism evidence="2 3">
    <name type="scientific">Sinorhizobium glycinis</name>
    <dbReference type="NCBI Taxonomy" id="1472378"/>
    <lineage>
        <taxon>Bacteria</taxon>
        <taxon>Pseudomonadati</taxon>
        <taxon>Pseudomonadota</taxon>
        <taxon>Alphaproteobacteria</taxon>
        <taxon>Hyphomicrobiales</taxon>
        <taxon>Rhizobiaceae</taxon>
        <taxon>Sinorhizobium/Ensifer group</taxon>
        <taxon>Sinorhizobium</taxon>
    </lineage>
</organism>
<protein>
    <submittedName>
        <fullName evidence="2">Acyl carrier protein</fullName>
    </submittedName>
</protein>
<dbReference type="PROSITE" id="PS50075">
    <property type="entry name" value="CARRIER"/>
    <property type="match status" value="1"/>
</dbReference>
<accession>A0A178XTR3</accession>
<evidence type="ECO:0000259" key="1">
    <source>
        <dbReference type="PROSITE" id="PS50075"/>
    </source>
</evidence>
<evidence type="ECO:0000313" key="2">
    <source>
        <dbReference type="EMBL" id="OAP38621.1"/>
    </source>
</evidence>
<name>A0A178XTR3_9HYPH</name>
<reference evidence="2 3" key="1">
    <citation type="journal article" date="2016" name="Int. J. Syst. Evol. Microbiol.">
        <title>Ensifer glycinis sp. nov., an novel rhizobial species associated with Glycine spp.</title>
        <authorList>
            <person name="Yan H."/>
            <person name="Yan J."/>
            <person name="Sui X.H."/>
            <person name="Wang E.T."/>
            <person name="Chen W.X."/>
            <person name="Zhang X.X."/>
            <person name="Chen W.F."/>
        </authorList>
    </citation>
    <scope>NUCLEOTIDE SEQUENCE [LARGE SCALE GENOMIC DNA]</scope>
    <source>
        <strain evidence="2 3">CCBAU 23380</strain>
    </source>
</reference>
<feature type="domain" description="Carrier" evidence="1">
    <location>
        <begin position="2"/>
        <end position="80"/>
    </location>
</feature>
<dbReference type="Gene3D" id="1.10.1200.10">
    <property type="entry name" value="ACP-like"/>
    <property type="match status" value="1"/>
</dbReference>
<dbReference type="Proteomes" id="UP000094025">
    <property type="component" value="Unassembled WGS sequence"/>
</dbReference>
<dbReference type="STRING" id="1472378.AU381_23730"/>
<keyword evidence="3" id="KW-1185">Reference proteome</keyword>
<dbReference type="OrthoDB" id="9811033at2"/>
<dbReference type="AlphaFoldDB" id="A0A178XTR3"/>
<gene>
    <name evidence="2" type="ORF">AU381_23730</name>
</gene>
<dbReference type="Pfam" id="PF00550">
    <property type="entry name" value="PP-binding"/>
    <property type="match status" value="1"/>
</dbReference>
<evidence type="ECO:0000313" key="3">
    <source>
        <dbReference type="Proteomes" id="UP000094025"/>
    </source>
</evidence>
<dbReference type="InterPro" id="IPR009081">
    <property type="entry name" value="PP-bd_ACP"/>
</dbReference>
<proteinExistence type="predicted"/>
<dbReference type="RefSeq" id="WP_064243150.1">
    <property type="nucleotide sequence ID" value="NZ_LPUX01000061.1"/>
</dbReference>
<comment type="caution">
    <text evidence="2">The sequence shown here is derived from an EMBL/GenBank/DDBJ whole genome shotgun (WGS) entry which is preliminary data.</text>
</comment>
<dbReference type="EMBL" id="LPUX01000061">
    <property type="protein sequence ID" value="OAP38621.1"/>
    <property type="molecule type" value="Genomic_DNA"/>
</dbReference>